<dbReference type="Proteomes" id="UP001549099">
    <property type="component" value="Unassembled WGS sequence"/>
</dbReference>
<dbReference type="RefSeq" id="WP_354194130.1">
    <property type="nucleotide sequence ID" value="NZ_JBEPLW010000001.1"/>
</dbReference>
<dbReference type="Pfam" id="PF14689">
    <property type="entry name" value="SPOB_a"/>
    <property type="match status" value="1"/>
</dbReference>
<feature type="domain" description="Histidine kinase" evidence="7">
    <location>
        <begin position="166"/>
        <end position="356"/>
    </location>
</feature>
<dbReference type="InterPro" id="IPR005467">
    <property type="entry name" value="His_kinase_dom"/>
</dbReference>
<keyword evidence="6" id="KW-0472">Membrane</keyword>
<evidence type="ECO:0000313" key="9">
    <source>
        <dbReference type="Proteomes" id="UP001549099"/>
    </source>
</evidence>
<dbReference type="Gene3D" id="1.10.287.130">
    <property type="match status" value="1"/>
</dbReference>
<dbReference type="PANTHER" id="PTHR40448:SF1">
    <property type="entry name" value="TWO-COMPONENT SENSOR HISTIDINE KINASE"/>
    <property type="match status" value="1"/>
</dbReference>
<keyword evidence="6" id="KW-1133">Transmembrane helix</keyword>
<evidence type="ECO:0000256" key="2">
    <source>
        <dbReference type="ARBA" id="ARBA00022741"/>
    </source>
</evidence>
<name>A0ABV2G7A6_9BACL</name>
<keyword evidence="5" id="KW-0902">Two-component regulatory system</keyword>
<keyword evidence="2" id="KW-0547">Nucleotide-binding</keyword>
<evidence type="ECO:0000256" key="5">
    <source>
        <dbReference type="ARBA" id="ARBA00023012"/>
    </source>
</evidence>
<dbReference type="InterPro" id="IPR036890">
    <property type="entry name" value="HATPase_C_sf"/>
</dbReference>
<evidence type="ECO:0000313" key="8">
    <source>
        <dbReference type="EMBL" id="MET3574169.1"/>
    </source>
</evidence>
<dbReference type="EMBL" id="JBEPLW010000001">
    <property type="protein sequence ID" value="MET3574169.1"/>
    <property type="molecule type" value="Genomic_DNA"/>
</dbReference>
<keyword evidence="9" id="KW-1185">Reference proteome</keyword>
<evidence type="ECO:0000256" key="1">
    <source>
        <dbReference type="ARBA" id="ARBA00022679"/>
    </source>
</evidence>
<protein>
    <submittedName>
        <fullName evidence="8">Anti-sigma regulatory factor (Ser/Thr protein kinase)</fullName>
    </submittedName>
</protein>
<dbReference type="InterPro" id="IPR032834">
    <property type="entry name" value="NatK-like_C"/>
</dbReference>
<proteinExistence type="predicted"/>
<feature type="transmembrane region" description="Helical" evidence="6">
    <location>
        <begin position="86"/>
        <end position="105"/>
    </location>
</feature>
<reference evidence="8 9" key="1">
    <citation type="submission" date="2024-06" db="EMBL/GenBank/DDBJ databases">
        <title>Genomic Encyclopedia of Type Strains, Phase IV (KMG-IV): sequencing the most valuable type-strain genomes for metagenomic binning, comparative biology and taxonomic classification.</title>
        <authorList>
            <person name="Goeker M."/>
        </authorList>
    </citation>
    <scope>NUCLEOTIDE SEQUENCE [LARGE SCALE GENOMIC DNA]</scope>
    <source>
        <strain evidence="8 9">DSM 26128</strain>
    </source>
</reference>
<keyword evidence="1" id="KW-0808">Transferase</keyword>
<organism evidence="8 9">
    <name type="scientific">Bhargavaea ullalensis</name>
    <dbReference type="NCBI Taxonomy" id="1265685"/>
    <lineage>
        <taxon>Bacteria</taxon>
        <taxon>Bacillati</taxon>
        <taxon>Bacillota</taxon>
        <taxon>Bacilli</taxon>
        <taxon>Bacillales</taxon>
        <taxon>Caryophanaceae</taxon>
        <taxon>Bhargavaea</taxon>
    </lineage>
</organism>
<accession>A0ABV2G7A6</accession>
<keyword evidence="3" id="KW-0418">Kinase</keyword>
<dbReference type="Gene3D" id="3.30.565.10">
    <property type="entry name" value="Histidine kinase-like ATPase, C-terminal domain"/>
    <property type="match status" value="1"/>
</dbReference>
<dbReference type="SMART" id="SM00387">
    <property type="entry name" value="HATPase_c"/>
    <property type="match status" value="1"/>
</dbReference>
<dbReference type="InterPro" id="IPR039506">
    <property type="entry name" value="SPOB_a"/>
</dbReference>
<dbReference type="Pfam" id="PF14501">
    <property type="entry name" value="HATPase_c_5"/>
    <property type="match status" value="1"/>
</dbReference>
<dbReference type="PANTHER" id="PTHR40448">
    <property type="entry name" value="TWO-COMPONENT SENSOR HISTIDINE KINASE"/>
    <property type="match status" value="1"/>
</dbReference>
<sequence length="356" mass="40735">MAAVFVAFTFDTAVVRMLQWNLLGLFLDAGDAWDDPFIRAVIVLFIGLNNILFAMLFFKKEPVLFRDELFHVETARGGSEPSRKPHLFFGILLLAVLDVFLFYTFQELGRFSLTYRLFVTGWSLFMVGLMLYFLKRALDFNSEEARLLLDRQYQQDMLSFFGLVRSQRHDFNFHLTSVYGLIKEGQYEEASAYISEVVKKVQQVNELLPLRHPAVSALLNTLGEQAKQQGIRIRYVIHDDLRDMACSVYDINKVLGNLIQNAIEEIAENVPESAEREIEVEIMKEHQQTVIRVTNPARLDDERAGRMFESGFTSKAGHEGVGLAGTERLVQRYHGVIFPELADGRLTLNVRIPETG</sequence>
<evidence type="ECO:0000259" key="7">
    <source>
        <dbReference type="PROSITE" id="PS50109"/>
    </source>
</evidence>
<gene>
    <name evidence="8" type="ORF">ABID49_000045</name>
</gene>
<evidence type="ECO:0000256" key="3">
    <source>
        <dbReference type="ARBA" id="ARBA00022777"/>
    </source>
</evidence>
<comment type="caution">
    <text evidence="8">The sequence shown here is derived from an EMBL/GenBank/DDBJ whole genome shotgun (WGS) entry which is preliminary data.</text>
</comment>
<dbReference type="InterPro" id="IPR003594">
    <property type="entry name" value="HATPase_dom"/>
</dbReference>
<evidence type="ECO:0000256" key="6">
    <source>
        <dbReference type="SAM" id="Phobius"/>
    </source>
</evidence>
<feature type="transmembrane region" description="Helical" evidence="6">
    <location>
        <begin position="37"/>
        <end position="58"/>
    </location>
</feature>
<evidence type="ECO:0000256" key="4">
    <source>
        <dbReference type="ARBA" id="ARBA00022840"/>
    </source>
</evidence>
<dbReference type="PROSITE" id="PS50109">
    <property type="entry name" value="HIS_KIN"/>
    <property type="match status" value="1"/>
</dbReference>
<dbReference type="SUPFAM" id="SSF55874">
    <property type="entry name" value="ATPase domain of HSP90 chaperone/DNA topoisomerase II/histidine kinase"/>
    <property type="match status" value="1"/>
</dbReference>
<feature type="transmembrane region" description="Helical" evidence="6">
    <location>
        <begin position="117"/>
        <end position="134"/>
    </location>
</feature>
<keyword evidence="6" id="KW-0812">Transmembrane</keyword>
<keyword evidence="4" id="KW-0067">ATP-binding</keyword>